<comment type="caution">
    <text evidence="1">The sequence shown here is derived from an EMBL/GenBank/DDBJ whole genome shotgun (WGS) entry which is preliminary data.</text>
</comment>
<dbReference type="Proteomes" id="UP001596392">
    <property type="component" value="Unassembled WGS sequence"/>
</dbReference>
<proteinExistence type="predicted"/>
<reference evidence="2" key="1">
    <citation type="journal article" date="2019" name="Int. J. Syst. Evol. Microbiol.">
        <title>The Global Catalogue of Microorganisms (GCM) 10K type strain sequencing project: providing services to taxonomists for standard genome sequencing and annotation.</title>
        <authorList>
            <consortium name="The Broad Institute Genomics Platform"/>
            <consortium name="The Broad Institute Genome Sequencing Center for Infectious Disease"/>
            <person name="Wu L."/>
            <person name="Ma J."/>
        </authorList>
    </citation>
    <scope>NUCLEOTIDE SEQUENCE [LARGE SCALE GENOMIC DNA]</scope>
    <source>
        <strain evidence="2">CGMCC 1.9106</strain>
    </source>
</reference>
<sequence>MSTSGDRTSREQDAVRILLIISAAATPLPGPVSEDPALADAIAVVETQVKLQKLDFWVRNPDYLAATLLDDFEVSGEPYLLELAQEILESEEPEVRRYPMMRFLFGAWEPLDEALSVLRSAGLVVRRKQGTTSRVTQHNFYLTQKGKDVAERVVAAEPVFAYYADRVKLVAALTEGHGGTQLKQRQYLNDEYRNTPIGEQIGSVAGQTRSRLRSLRGGLAGHVSEGS</sequence>
<dbReference type="RefSeq" id="WP_376809710.1">
    <property type="nucleotide sequence ID" value="NZ_JBHTAC010000047.1"/>
</dbReference>
<organism evidence="1 2">
    <name type="scientific">Catellatospora aurea</name>
    <dbReference type="NCBI Taxonomy" id="1337874"/>
    <lineage>
        <taxon>Bacteria</taxon>
        <taxon>Bacillati</taxon>
        <taxon>Actinomycetota</taxon>
        <taxon>Actinomycetes</taxon>
        <taxon>Micromonosporales</taxon>
        <taxon>Micromonosporaceae</taxon>
        <taxon>Catellatospora</taxon>
    </lineage>
</organism>
<evidence type="ECO:0008006" key="3">
    <source>
        <dbReference type="Google" id="ProtNLM"/>
    </source>
</evidence>
<evidence type="ECO:0000313" key="1">
    <source>
        <dbReference type="EMBL" id="MFC7246932.1"/>
    </source>
</evidence>
<gene>
    <name evidence="1" type="ORF">ACFQO7_31020</name>
</gene>
<evidence type="ECO:0000313" key="2">
    <source>
        <dbReference type="Proteomes" id="UP001596392"/>
    </source>
</evidence>
<dbReference type="EMBL" id="JBHTAC010000047">
    <property type="protein sequence ID" value="MFC7246932.1"/>
    <property type="molecule type" value="Genomic_DNA"/>
</dbReference>
<accession>A0ABW2H3U7</accession>
<name>A0ABW2H3U7_9ACTN</name>
<protein>
    <recommendedName>
        <fullName evidence="3">Golgi phosphoprotein 3 GPP34</fullName>
    </recommendedName>
</protein>
<keyword evidence="2" id="KW-1185">Reference proteome</keyword>